<comment type="similarity">
    <text evidence="1">Belongs to the short-chain dehydrogenases/reductases (SDR) family.</text>
</comment>
<dbReference type="InterPro" id="IPR020904">
    <property type="entry name" value="Sc_DH/Rdtase_CS"/>
</dbReference>
<dbReference type="PRINTS" id="PR00080">
    <property type="entry name" value="SDRFAMILY"/>
</dbReference>
<dbReference type="PANTHER" id="PTHR43639:SF1">
    <property type="entry name" value="SHORT-CHAIN DEHYDROGENASE_REDUCTASE FAMILY PROTEIN"/>
    <property type="match status" value="1"/>
</dbReference>
<dbReference type="PANTHER" id="PTHR43639">
    <property type="entry name" value="OXIDOREDUCTASE, SHORT-CHAIN DEHYDROGENASE/REDUCTASE FAMILY (AFU_ORTHOLOGUE AFUA_5G02870)"/>
    <property type="match status" value="1"/>
</dbReference>
<dbReference type="AlphaFoldDB" id="A0A840I6D6"/>
<keyword evidence="2" id="KW-0560">Oxidoreductase</keyword>
<dbReference type="PROSITE" id="PS00061">
    <property type="entry name" value="ADH_SHORT"/>
    <property type="match status" value="1"/>
</dbReference>
<dbReference type="CDD" id="cd05233">
    <property type="entry name" value="SDR_c"/>
    <property type="match status" value="1"/>
</dbReference>
<dbReference type="FunFam" id="3.40.50.720:FF:000084">
    <property type="entry name" value="Short-chain dehydrogenase reductase"/>
    <property type="match status" value="1"/>
</dbReference>
<dbReference type="Proteomes" id="UP000585272">
    <property type="component" value="Unassembled WGS sequence"/>
</dbReference>
<dbReference type="InterPro" id="IPR002347">
    <property type="entry name" value="SDR_fam"/>
</dbReference>
<dbReference type="SUPFAM" id="SSF51735">
    <property type="entry name" value="NAD(P)-binding Rossmann-fold domains"/>
    <property type="match status" value="1"/>
</dbReference>
<dbReference type="SMART" id="SM00822">
    <property type="entry name" value="PKS_KR"/>
    <property type="match status" value="1"/>
</dbReference>
<comment type="caution">
    <text evidence="4">The sequence shown here is derived from an EMBL/GenBank/DDBJ whole genome shotgun (WGS) entry which is preliminary data.</text>
</comment>
<sequence>MSDHRTLHDLTGRTVLVTGASSGIGAATARRLAAAGARVLLVARDAQRLDEVLGGLRAGSGHRALRAELTDDGEVAALAERVAAEAGPLDGLVQCAGVFAPKPFEQISAAELDRTWAVNVRAPFLLAQALVPVMAKRAAMVFVSSVSGHVPMAHQAAYGTTKSAVDGLTRTLAVELAPRGIRVNGVAPGFTATAMNEHLRREEGRVERIEGATLAARLGRPEEIAEAIAYLVSDAGAFVYGQVLNVDGGYPVSHIQTRRPA</sequence>
<name>A0A840I6D6_9ACTN</name>
<evidence type="ECO:0000313" key="4">
    <source>
        <dbReference type="EMBL" id="MBB4660449.1"/>
    </source>
</evidence>
<reference evidence="4 5" key="1">
    <citation type="submission" date="2020-08" db="EMBL/GenBank/DDBJ databases">
        <title>Genomic Encyclopedia of Archaeal and Bacterial Type Strains, Phase II (KMG-II): from individual species to whole genera.</title>
        <authorList>
            <person name="Goeker M."/>
        </authorList>
    </citation>
    <scope>NUCLEOTIDE SEQUENCE [LARGE SCALE GENOMIC DNA]</scope>
    <source>
        <strain evidence="4 5">DSM 23288</strain>
    </source>
</reference>
<evidence type="ECO:0000256" key="1">
    <source>
        <dbReference type="ARBA" id="ARBA00006484"/>
    </source>
</evidence>
<evidence type="ECO:0000259" key="3">
    <source>
        <dbReference type="SMART" id="SM00822"/>
    </source>
</evidence>
<organism evidence="4 5">
    <name type="scientific">Conexibacter arvalis</name>
    <dbReference type="NCBI Taxonomy" id="912552"/>
    <lineage>
        <taxon>Bacteria</taxon>
        <taxon>Bacillati</taxon>
        <taxon>Actinomycetota</taxon>
        <taxon>Thermoleophilia</taxon>
        <taxon>Solirubrobacterales</taxon>
        <taxon>Conexibacteraceae</taxon>
        <taxon>Conexibacter</taxon>
    </lineage>
</organism>
<dbReference type="PRINTS" id="PR00081">
    <property type="entry name" value="GDHRDH"/>
</dbReference>
<proteinExistence type="inferred from homology"/>
<accession>A0A840I6D6</accession>
<evidence type="ECO:0000256" key="2">
    <source>
        <dbReference type="ARBA" id="ARBA00023002"/>
    </source>
</evidence>
<protein>
    <submittedName>
        <fullName evidence="4">NAD(P)-dependent dehydrogenase (Short-subunit alcohol dehydrogenase family)</fullName>
    </submittedName>
</protein>
<dbReference type="RefSeq" id="WP_183337794.1">
    <property type="nucleotide sequence ID" value="NZ_JACHNU010000001.1"/>
</dbReference>
<feature type="domain" description="Ketoreductase" evidence="3">
    <location>
        <begin position="13"/>
        <end position="189"/>
    </location>
</feature>
<dbReference type="Pfam" id="PF13561">
    <property type="entry name" value="adh_short_C2"/>
    <property type="match status" value="1"/>
</dbReference>
<keyword evidence="5" id="KW-1185">Reference proteome</keyword>
<dbReference type="InterPro" id="IPR036291">
    <property type="entry name" value="NAD(P)-bd_dom_sf"/>
</dbReference>
<gene>
    <name evidence="4" type="ORF">BDZ31_000022</name>
</gene>
<dbReference type="EMBL" id="JACHNU010000001">
    <property type="protein sequence ID" value="MBB4660449.1"/>
    <property type="molecule type" value="Genomic_DNA"/>
</dbReference>
<dbReference type="InterPro" id="IPR057326">
    <property type="entry name" value="KR_dom"/>
</dbReference>
<evidence type="ECO:0000313" key="5">
    <source>
        <dbReference type="Proteomes" id="UP000585272"/>
    </source>
</evidence>
<dbReference type="Gene3D" id="3.40.50.720">
    <property type="entry name" value="NAD(P)-binding Rossmann-like Domain"/>
    <property type="match status" value="1"/>
</dbReference>
<dbReference type="GO" id="GO:0016491">
    <property type="term" value="F:oxidoreductase activity"/>
    <property type="evidence" value="ECO:0007669"/>
    <property type="project" value="UniProtKB-KW"/>
</dbReference>